<keyword evidence="1" id="KW-0472">Membrane</keyword>
<dbReference type="InParanoid" id="A0A409YDD4"/>
<name>A0A409YDD4_9AGAR</name>
<keyword evidence="3" id="KW-1185">Reference proteome</keyword>
<proteinExistence type="predicted"/>
<dbReference type="EMBL" id="NHYE01000971">
    <property type="protein sequence ID" value="PPR01023.1"/>
    <property type="molecule type" value="Genomic_DNA"/>
</dbReference>
<evidence type="ECO:0000313" key="3">
    <source>
        <dbReference type="Proteomes" id="UP000284706"/>
    </source>
</evidence>
<comment type="caution">
    <text evidence="2">The sequence shown here is derived from an EMBL/GenBank/DDBJ whole genome shotgun (WGS) entry which is preliminary data.</text>
</comment>
<protein>
    <submittedName>
        <fullName evidence="2">Uncharacterized protein</fullName>
    </submittedName>
</protein>
<keyword evidence="1" id="KW-0812">Transmembrane</keyword>
<sequence>MSSSQLPLPKLKDELLVHPIMTSLGSLALSSFISYTIYGVFDWRPVTICVASDIITIGLDHYNDQAPCLTHAKKSDNIETVKVFERAKALLTFSSALLLAALSFCPPTTWLITGLFVTPALLWDTTLFHWSNPIVKEKSKKKDQDKKHGFVIKRIPGMKAIFIGIIRGCGTFAVVQSILSRSGTMTGAQNFPGRWSIQEIVFWSTINRACHAVMADVRDFEEDWKLQVPTIPVLLKSVFRTQVLLTLIHLLTMFTFISNPYIIFASVYSIFLVWMLNEKSQRSLYRFSFHSQTITAILYGAIKLFNRLHQSF</sequence>
<evidence type="ECO:0000256" key="1">
    <source>
        <dbReference type="SAM" id="Phobius"/>
    </source>
</evidence>
<gene>
    <name evidence="2" type="ORF">CVT26_015624</name>
</gene>
<organism evidence="2 3">
    <name type="scientific">Gymnopilus dilepis</name>
    <dbReference type="NCBI Taxonomy" id="231916"/>
    <lineage>
        <taxon>Eukaryota</taxon>
        <taxon>Fungi</taxon>
        <taxon>Dikarya</taxon>
        <taxon>Basidiomycota</taxon>
        <taxon>Agaricomycotina</taxon>
        <taxon>Agaricomycetes</taxon>
        <taxon>Agaricomycetidae</taxon>
        <taxon>Agaricales</taxon>
        <taxon>Agaricineae</taxon>
        <taxon>Hymenogastraceae</taxon>
        <taxon>Gymnopilus</taxon>
    </lineage>
</organism>
<feature type="transmembrane region" description="Helical" evidence="1">
    <location>
        <begin position="20"/>
        <end position="41"/>
    </location>
</feature>
<reference evidence="2 3" key="1">
    <citation type="journal article" date="2018" name="Evol. Lett.">
        <title>Horizontal gene cluster transfer increased hallucinogenic mushroom diversity.</title>
        <authorList>
            <person name="Reynolds H.T."/>
            <person name="Vijayakumar V."/>
            <person name="Gluck-Thaler E."/>
            <person name="Korotkin H.B."/>
            <person name="Matheny P.B."/>
            <person name="Slot J.C."/>
        </authorList>
    </citation>
    <scope>NUCLEOTIDE SEQUENCE [LARGE SCALE GENOMIC DNA]</scope>
    <source>
        <strain evidence="2 3">SRW20</strain>
    </source>
</reference>
<dbReference type="OrthoDB" id="2637020at2759"/>
<dbReference type="Proteomes" id="UP000284706">
    <property type="component" value="Unassembled WGS sequence"/>
</dbReference>
<accession>A0A409YDD4</accession>
<keyword evidence="1" id="KW-1133">Transmembrane helix</keyword>
<evidence type="ECO:0000313" key="2">
    <source>
        <dbReference type="EMBL" id="PPR01023.1"/>
    </source>
</evidence>
<feature type="transmembrane region" description="Helical" evidence="1">
    <location>
        <begin position="87"/>
        <end position="104"/>
    </location>
</feature>
<dbReference type="AlphaFoldDB" id="A0A409YDD4"/>
<feature type="transmembrane region" description="Helical" evidence="1">
    <location>
        <begin position="243"/>
        <end position="276"/>
    </location>
</feature>